<evidence type="ECO:0000313" key="4">
    <source>
        <dbReference type="Proteomes" id="UP000291562"/>
    </source>
</evidence>
<dbReference type="KEGG" id="xbc:ELE36_16750"/>
<protein>
    <submittedName>
        <fullName evidence="3">Uncharacterized protein</fullName>
    </submittedName>
</protein>
<feature type="region of interest" description="Disordered" evidence="1">
    <location>
        <begin position="152"/>
        <end position="240"/>
    </location>
</feature>
<accession>A0A411HN12</accession>
<feature type="compositionally biased region" description="Low complexity" evidence="1">
    <location>
        <begin position="182"/>
        <end position="212"/>
    </location>
</feature>
<evidence type="ECO:0000256" key="2">
    <source>
        <dbReference type="SAM" id="SignalP"/>
    </source>
</evidence>
<feature type="compositionally biased region" description="Basic and acidic residues" evidence="1">
    <location>
        <begin position="221"/>
        <end position="231"/>
    </location>
</feature>
<dbReference type="EMBL" id="CP035704">
    <property type="protein sequence ID" value="QBB71873.1"/>
    <property type="molecule type" value="Genomic_DNA"/>
</dbReference>
<name>A0A411HN12_9GAMM</name>
<dbReference type="PROSITE" id="PS51257">
    <property type="entry name" value="PROKAR_LIPOPROTEIN"/>
    <property type="match status" value="1"/>
</dbReference>
<feature type="signal peptide" evidence="2">
    <location>
        <begin position="1"/>
        <end position="20"/>
    </location>
</feature>
<reference evidence="3 4" key="1">
    <citation type="submission" date="2019-01" db="EMBL/GenBank/DDBJ databases">
        <title>Pseudolysobacter antarctica gen. nov., sp. nov., isolated from Fildes Peninsula, Antarctica.</title>
        <authorList>
            <person name="Wei Z."/>
            <person name="Peng F."/>
        </authorList>
    </citation>
    <scope>NUCLEOTIDE SEQUENCE [LARGE SCALE GENOMIC DNA]</scope>
    <source>
        <strain evidence="3 4">AQ6-296</strain>
    </source>
</reference>
<proteinExistence type="predicted"/>
<evidence type="ECO:0000256" key="1">
    <source>
        <dbReference type="SAM" id="MobiDB-lite"/>
    </source>
</evidence>
<feature type="compositionally biased region" description="Basic and acidic residues" evidence="1">
    <location>
        <begin position="162"/>
        <end position="171"/>
    </location>
</feature>
<sequence length="299" mass="31708">MKSLLPLFAASLLSCGSLHAGSLLDLSLVDRDTGATLSPLTSDGKLYVVGIPGHRYSVHMSNRTGERVMAVLSVDGVNAVSGETANAEQTGYVLAPYQSTEITGWRKSVSEVAQFNFTALSNSYAARTGRANNVGVIGVAVFREKQKPVWHEDKIAATQPRYETESARDDADMSSAKRQRADAQNATADTAAASPPASNAAGAAKATSSPAPMQQAAEGRLAQRAEKREESLGTGHGARESSYVSYTNFERAGAQPNEVVSIWYDSYHNLVARGVIPLPKPIASEPQPFPQGFVPDPAS</sequence>
<keyword evidence="2" id="KW-0732">Signal</keyword>
<organism evidence="3 4">
    <name type="scientific">Pseudolysobacter antarcticus</name>
    <dbReference type="NCBI Taxonomy" id="2511995"/>
    <lineage>
        <taxon>Bacteria</taxon>
        <taxon>Pseudomonadati</taxon>
        <taxon>Pseudomonadota</taxon>
        <taxon>Gammaproteobacteria</taxon>
        <taxon>Lysobacterales</taxon>
        <taxon>Rhodanobacteraceae</taxon>
        <taxon>Pseudolysobacter</taxon>
    </lineage>
</organism>
<dbReference type="OrthoDB" id="5393649at2"/>
<dbReference type="AlphaFoldDB" id="A0A411HN12"/>
<evidence type="ECO:0000313" key="3">
    <source>
        <dbReference type="EMBL" id="QBB71873.1"/>
    </source>
</evidence>
<gene>
    <name evidence="3" type="ORF">ELE36_16750</name>
</gene>
<dbReference type="Proteomes" id="UP000291562">
    <property type="component" value="Chromosome"/>
</dbReference>
<keyword evidence="4" id="KW-1185">Reference proteome</keyword>
<dbReference type="RefSeq" id="WP_129835310.1">
    <property type="nucleotide sequence ID" value="NZ_CP035704.1"/>
</dbReference>
<feature type="chain" id="PRO_5019483935" evidence="2">
    <location>
        <begin position="21"/>
        <end position="299"/>
    </location>
</feature>